<organism evidence="2 3">
    <name type="scientific">Moelleriella libera RCEF 2490</name>
    <dbReference type="NCBI Taxonomy" id="1081109"/>
    <lineage>
        <taxon>Eukaryota</taxon>
        <taxon>Fungi</taxon>
        <taxon>Dikarya</taxon>
        <taxon>Ascomycota</taxon>
        <taxon>Pezizomycotina</taxon>
        <taxon>Sordariomycetes</taxon>
        <taxon>Hypocreomycetidae</taxon>
        <taxon>Hypocreales</taxon>
        <taxon>Clavicipitaceae</taxon>
        <taxon>Moelleriella</taxon>
    </lineage>
</organism>
<feature type="compositionally biased region" description="Low complexity" evidence="1">
    <location>
        <begin position="385"/>
        <end position="427"/>
    </location>
</feature>
<sequence length="550" mass="59173">MLPQTRTRAQTRSQTRRLLVSAPVSSTEQDAVTATTTTTTTTTAAASRGSKKRAASSMADGAGKETRSRARARQGAAAEEEEDDDTEHIVTRASKRAKTQRNANDKTAISKPKAAPARAPGASKKNTAAKGSVEKPAPAVVKKIPKPKPKAQPKPKPEPKPKAAAVATSRRKRSRPTEEEEEEDEQEEKEKKGGKKARAPRSKSSAGSNKRRKVAAAAEAIGKQENGASLAKGRPRSKKTRGKVLAEVQEQASARQAGDDDMGQRSRGGIGDRPGQLAKEEDTLETETIRDQQTHQKQPEQQKQQQQQQKQHDKGKARDAATQKSSPSTSPSSASSTASKLMRSAADTELQEAIYLSLQHSQYQRPPPLKNLSPQGTAQGASDGQQPDIIPATAPAPASSQTKPASLPARATSTTSSSRMAAPSSTTGQVGLRDLVHDLQSRSSTAVEAFRRLREFDGSAVLYPGRVRDALLDLPFASPDSTLSKAERRAYAHATFAVYSETYPRDAVTAVQGTACCAKWLGWWQKTLWFMDRARENKEPVLRNGVAVLG</sequence>
<feature type="compositionally biased region" description="Basic and acidic residues" evidence="1">
    <location>
        <begin position="310"/>
        <end position="321"/>
    </location>
</feature>
<reference evidence="2 3" key="1">
    <citation type="journal article" date="2016" name="Genome Biol. Evol.">
        <title>Divergent and convergent evolution of fungal pathogenicity.</title>
        <authorList>
            <person name="Shang Y."/>
            <person name="Xiao G."/>
            <person name="Zheng P."/>
            <person name="Cen K."/>
            <person name="Zhan S."/>
            <person name="Wang C."/>
        </authorList>
    </citation>
    <scope>NUCLEOTIDE SEQUENCE [LARGE SCALE GENOMIC DNA]</scope>
    <source>
        <strain evidence="2 3">RCEF 2490</strain>
    </source>
</reference>
<feature type="compositionally biased region" description="Low complexity" evidence="1">
    <location>
        <begin position="33"/>
        <end position="48"/>
    </location>
</feature>
<evidence type="ECO:0000256" key="1">
    <source>
        <dbReference type="SAM" id="MobiDB-lite"/>
    </source>
</evidence>
<feature type="region of interest" description="Disordered" evidence="1">
    <location>
        <begin position="362"/>
        <end position="429"/>
    </location>
</feature>
<feature type="compositionally biased region" description="Polar residues" evidence="1">
    <location>
        <begin position="372"/>
        <end position="384"/>
    </location>
</feature>
<protein>
    <submittedName>
        <fullName evidence="2">Uncharacterized protein</fullName>
    </submittedName>
</protein>
<gene>
    <name evidence="2" type="ORF">AAL_01695</name>
</gene>
<feature type="compositionally biased region" description="Low complexity" evidence="1">
    <location>
        <begin position="109"/>
        <end position="125"/>
    </location>
</feature>
<dbReference type="AlphaFoldDB" id="A0A166UD63"/>
<feature type="compositionally biased region" description="Basic and acidic residues" evidence="1">
    <location>
        <begin position="287"/>
        <end position="300"/>
    </location>
</feature>
<feature type="compositionally biased region" description="Basic residues" evidence="1">
    <location>
        <begin position="192"/>
        <end position="201"/>
    </location>
</feature>
<accession>A0A166UD63</accession>
<feature type="compositionally biased region" description="Low complexity" evidence="1">
    <location>
        <begin position="325"/>
        <end position="339"/>
    </location>
</feature>
<feature type="region of interest" description="Disordered" evidence="1">
    <location>
        <begin position="1"/>
        <end position="345"/>
    </location>
</feature>
<feature type="compositionally biased region" description="Low complexity" evidence="1">
    <location>
        <begin position="1"/>
        <end position="17"/>
    </location>
</feature>
<feature type="compositionally biased region" description="Acidic residues" evidence="1">
    <location>
        <begin position="178"/>
        <end position="187"/>
    </location>
</feature>
<evidence type="ECO:0000313" key="2">
    <source>
        <dbReference type="EMBL" id="OAA32363.1"/>
    </source>
</evidence>
<dbReference type="Proteomes" id="UP000078544">
    <property type="component" value="Unassembled WGS sequence"/>
</dbReference>
<feature type="compositionally biased region" description="Polar residues" evidence="1">
    <location>
        <begin position="23"/>
        <end position="32"/>
    </location>
</feature>
<feature type="compositionally biased region" description="Basic residues" evidence="1">
    <location>
        <begin position="143"/>
        <end position="153"/>
    </location>
</feature>
<evidence type="ECO:0000313" key="3">
    <source>
        <dbReference type="Proteomes" id="UP000078544"/>
    </source>
</evidence>
<name>A0A166UD63_9HYPO</name>
<dbReference type="EMBL" id="AZGY01000002">
    <property type="protein sequence ID" value="OAA32363.1"/>
    <property type="molecule type" value="Genomic_DNA"/>
</dbReference>
<comment type="caution">
    <text evidence="2">The sequence shown here is derived from an EMBL/GenBank/DDBJ whole genome shotgun (WGS) entry which is preliminary data.</text>
</comment>
<keyword evidence="3" id="KW-1185">Reference proteome</keyword>
<feature type="compositionally biased region" description="Basic residues" evidence="1">
    <location>
        <begin position="233"/>
        <end position="242"/>
    </location>
</feature>
<proteinExistence type="predicted"/>